<evidence type="ECO:0000313" key="2">
    <source>
        <dbReference type="EMBL" id="MBL0393567.1"/>
    </source>
</evidence>
<accession>A0A936Z393</accession>
<comment type="caution">
    <text evidence="2">The sequence shown here is derived from an EMBL/GenBank/DDBJ whole genome shotgun (WGS) entry which is preliminary data.</text>
</comment>
<protein>
    <submittedName>
        <fullName evidence="2">Uncharacterized protein</fullName>
    </submittedName>
</protein>
<evidence type="ECO:0000256" key="1">
    <source>
        <dbReference type="SAM" id="MobiDB-lite"/>
    </source>
</evidence>
<dbReference type="AlphaFoldDB" id="A0A936Z393"/>
<proteinExistence type="predicted"/>
<name>A0A936Z393_9BURK</name>
<feature type="region of interest" description="Disordered" evidence="1">
    <location>
        <begin position="53"/>
        <end position="85"/>
    </location>
</feature>
<sequence>MEISRQDLYERVWKTPLRKLATEFGISDVGLAKACRRHAIPTPPMGHWTRIEHGKSSERPPLPAAPHGDTVSLSQEQSRAQRLPTGAPVLKEVKVPVASDTASLTPFAKATFATLSKTKPDRAGLVSCGGGAHFQATVSPALAERACRILDAIERKLPELGGQVTKGADNKPLYLDMGGQPVTFTLTERYTRTEIIPESERKSPYPRKEYAYHLTGELKFAIEGYFEGRKTWSDGTRAKLEDKLPEVLAGLAAAAAAMKQLAEERAEQHRRWEEEARIRQEREEKARRRAAFREAFATEAAGWQRHQAAAEYLAHLRKSLEGDPQLPELSTEWLAHAEQAVADLDPTGRRLRLLHEGVKPDWYGPFGAKLVEDKRPPGI</sequence>
<reference evidence="2 3" key="1">
    <citation type="journal article" date="2017" name="Int. J. Syst. Evol. Microbiol.">
        <title>Ramlibacter monticola sp. nov., isolated from forest soil.</title>
        <authorList>
            <person name="Chaudhary D.K."/>
            <person name="Kim J."/>
        </authorList>
    </citation>
    <scope>NUCLEOTIDE SEQUENCE [LARGE SCALE GENOMIC DNA]</scope>
    <source>
        <strain evidence="2 3">KACC 19175</strain>
    </source>
</reference>
<dbReference type="RefSeq" id="WP_201676220.1">
    <property type="nucleotide sequence ID" value="NZ_JAEQNE010000005.1"/>
</dbReference>
<dbReference type="EMBL" id="JAEQNE010000005">
    <property type="protein sequence ID" value="MBL0393567.1"/>
    <property type="molecule type" value="Genomic_DNA"/>
</dbReference>
<feature type="compositionally biased region" description="Polar residues" evidence="1">
    <location>
        <begin position="71"/>
        <end position="80"/>
    </location>
</feature>
<dbReference type="Proteomes" id="UP000599109">
    <property type="component" value="Unassembled WGS sequence"/>
</dbReference>
<keyword evidence="3" id="KW-1185">Reference proteome</keyword>
<organism evidence="2 3">
    <name type="scientific">Ramlibacter monticola</name>
    <dbReference type="NCBI Taxonomy" id="1926872"/>
    <lineage>
        <taxon>Bacteria</taxon>
        <taxon>Pseudomonadati</taxon>
        <taxon>Pseudomonadota</taxon>
        <taxon>Betaproteobacteria</taxon>
        <taxon>Burkholderiales</taxon>
        <taxon>Comamonadaceae</taxon>
        <taxon>Ramlibacter</taxon>
    </lineage>
</organism>
<evidence type="ECO:0000313" key="3">
    <source>
        <dbReference type="Proteomes" id="UP000599109"/>
    </source>
</evidence>
<gene>
    <name evidence="2" type="ORF">JJ685_20690</name>
</gene>